<dbReference type="EMBL" id="BNBF01000004">
    <property type="protein sequence ID" value="GHG42321.1"/>
    <property type="molecule type" value="Genomic_DNA"/>
</dbReference>
<keyword evidence="4" id="KW-1185">Reference proteome</keyword>
<protein>
    <submittedName>
        <fullName evidence="3">Uncharacterized protein</fullName>
    </submittedName>
</protein>
<dbReference type="Proteomes" id="UP000619355">
    <property type="component" value="Unassembled WGS sequence"/>
</dbReference>
<organism evidence="3 4">
    <name type="scientific">Streptomyces capoamus</name>
    <dbReference type="NCBI Taxonomy" id="68183"/>
    <lineage>
        <taxon>Bacteria</taxon>
        <taxon>Bacillati</taxon>
        <taxon>Actinomycetota</taxon>
        <taxon>Actinomycetes</taxon>
        <taxon>Kitasatosporales</taxon>
        <taxon>Streptomycetaceae</taxon>
        <taxon>Streptomyces</taxon>
    </lineage>
</organism>
<reference evidence="4" key="1">
    <citation type="journal article" date="2019" name="Int. J. Syst. Evol. Microbiol.">
        <title>The Global Catalogue of Microorganisms (GCM) 10K type strain sequencing project: providing services to taxonomists for standard genome sequencing and annotation.</title>
        <authorList>
            <consortium name="The Broad Institute Genomics Platform"/>
            <consortium name="The Broad Institute Genome Sequencing Center for Infectious Disease"/>
            <person name="Wu L."/>
            <person name="Ma J."/>
        </authorList>
    </citation>
    <scope>NUCLEOTIDE SEQUENCE [LARGE SCALE GENOMIC DNA]</scope>
    <source>
        <strain evidence="4">JCM 4253</strain>
    </source>
</reference>
<evidence type="ECO:0000256" key="1">
    <source>
        <dbReference type="SAM" id="MobiDB-lite"/>
    </source>
</evidence>
<evidence type="ECO:0000313" key="4">
    <source>
        <dbReference type="Proteomes" id="UP000619355"/>
    </source>
</evidence>
<evidence type="ECO:0000313" key="3">
    <source>
        <dbReference type="EMBL" id="GHG42321.1"/>
    </source>
</evidence>
<name>A0A919C3D7_9ACTN</name>
<keyword evidence="2" id="KW-0812">Transmembrane</keyword>
<accession>A0A919C3D7</accession>
<gene>
    <name evidence="3" type="ORF">GCM10018980_17970</name>
</gene>
<feature type="transmembrane region" description="Helical" evidence="2">
    <location>
        <begin position="71"/>
        <end position="91"/>
    </location>
</feature>
<feature type="region of interest" description="Disordered" evidence="1">
    <location>
        <begin position="127"/>
        <end position="146"/>
    </location>
</feature>
<feature type="transmembrane region" description="Helical" evidence="2">
    <location>
        <begin position="97"/>
        <end position="118"/>
    </location>
</feature>
<keyword evidence="2" id="KW-0472">Membrane</keyword>
<evidence type="ECO:0000256" key="2">
    <source>
        <dbReference type="SAM" id="Phobius"/>
    </source>
</evidence>
<comment type="caution">
    <text evidence="3">The sequence shown here is derived from an EMBL/GenBank/DDBJ whole genome shotgun (WGS) entry which is preliminary data.</text>
</comment>
<feature type="region of interest" description="Disordered" evidence="1">
    <location>
        <begin position="1"/>
        <end position="37"/>
    </location>
</feature>
<dbReference type="AlphaFoldDB" id="A0A919C3D7"/>
<keyword evidence="2" id="KW-1133">Transmembrane helix</keyword>
<sequence>MVRDWSKTKVQRCGVTSRGAPSGRRNSERYRSNGSPGPLNIALRGTRLRMAPKTERIMFLRAVRQLHRIRSFYAGGALFWALCATWTSWQAPGSRQMWVSVLLLAVFSGLLVTAVLSLRRLEVPETGRPAHHAASKKTASPRHAPA</sequence>
<proteinExistence type="predicted"/>